<keyword evidence="5 7" id="KW-1133">Transmembrane helix</keyword>
<feature type="transmembrane region" description="Helical" evidence="7">
    <location>
        <begin position="56"/>
        <end position="78"/>
    </location>
</feature>
<gene>
    <name evidence="8" type="ORF">SARC_09309</name>
</gene>
<dbReference type="InterPro" id="IPR009294">
    <property type="entry name" value="Aph-1"/>
</dbReference>
<sequence>MLEGPMKIHSLHDQLKAVIASGLGAGIVNILMQSIGTIQASAGAANVPSPGCHGTSYVLAAAFADCMFVLLNILWMILGYIGFKKGSVKYFLYAGGSHLLSVLTAGAIITDILVQLAS</sequence>
<feature type="transmembrane region" description="Helical" evidence="7">
    <location>
        <begin position="15"/>
        <end position="36"/>
    </location>
</feature>
<name>A0A0L0FP35_9EUKA</name>
<keyword evidence="3 7" id="KW-0812">Transmembrane</keyword>
<dbReference type="Pfam" id="PF06105">
    <property type="entry name" value="Aph-1"/>
    <property type="match status" value="1"/>
</dbReference>
<evidence type="ECO:0000256" key="5">
    <source>
        <dbReference type="ARBA" id="ARBA00022989"/>
    </source>
</evidence>
<dbReference type="GO" id="GO:0016485">
    <property type="term" value="P:protein processing"/>
    <property type="evidence" value="ECO:0007669"/>
    <property type="project" value="InterPro"/>
</dbReference>
<dbReference type="GeneID" id="25909813"/>
<evidence type="ECO:0000256" key="7">
    <source>
        <dbReference type="SAM" id="Phobius"/>
    </source>
</evidence>
<proteinExistence type="inferred from homology"/>
<protein>
    <submittedName>
        <fullName evidence="8">Uncharacterized protein</fullName>
    </submittedName>
</protein>
<keyword evidence="4" id="KW-0914">Notch signaling pathway</keyword>
<evidence type="ECO:0000256" key="4">
    <source>
        <dbReference type="ARBA" id="ARBA00022976"/>
    </source>
</evidence>
<dbReference type="RefSeq" id="XP_014152153.1">
    <property type="nucleotide sequence ID" value="XM_014296678.1"/>
</dbReference>
<evidence type="ECO:0000256" key="6">
    <source>
        <dbReference type="ARBA" id="ARBA00023136"/>
    </source>
</evidence>
<dbReference type="EMBL" id="KQ242528">
    <property type="protein sequence ID" value="KNC78251.1"/>
    <property type="molecule type" value="Genomic_DNA"/>
</dbReference>
<feature type="transmembrane region" description="Helical" evidence="7">
    <location>
        <begin position="90"/>
        <end position="114"/>
    </location>
</feature>
<evidence type="ECO:0000313" key="8">
    <source>
        <dbReference type="EMBL" id="KNC78251.1"/>
    </source>
</evidence>
<keyword evidence="6 7" id="KW-0472">Membrane</keyword>
<keyword evidence="9" id="KW-1185">Reference proteome</keyword>
<evidence type="ECO:0000313" key="9">
    <source>
        <dbReference type="Proteomes" id="UP000054560"/>
    </source>
</evidence>
<evidence type="ECO:0000256" key="2">
    <source>
        <dbReference type="ARBA" id="ARBA00005577"/>
    </source>
</evidence>
<dbReference type="GO" id="GO:0016020">
    <property type="term" value="C:membrane"/>
    <property type="evidence" value="ECO:0007669"/>
    <property type="project" value="UniProtKB-SubCell"/>
</dbReference>
<reference evidence="8 9" key="1">
    <citation type="submission" date="2011-02" db="EMBL/GenBank/DDBJ databases">
        <title>The Genome Sequence of Sphaeroforma arctica JP610.</title>
        <authorList>
            <consortium name="The Broad Institute Genome Sequencing Platform"/>
            <person name="Russ C."/>
            <person name="Cuomo C."/>
            <person name="Young S.K."/>
            <person name="Zeng Q."/>
            <person name="Gargeya S."/>
            <person name="Alvarado L."/>
            <person name="Berlin A."/>
            <person name="Chapman S.B."/>
            <person name="Chen Z."/>
            <person name="Freedman E."/>
            <person name="Gellesch M."/>
            <person name="Goldberg J."/>
            <person name="Griggs A."/>
            <person name="Gujja S."/>
            <person name="Heilman E."/>
            <person name="Heiman D."/>
            <person name="Howarth C."/>
            <person name="Mehta T."/>
            <person name="Neiman D."/>
            <person name="Pearson M."/>
            <person name="Roberts A."/>
            <person name="Saif S."/>
            <person name="Shea T."/>
            <person name="Shenoy N."/>
            <person name="Sisk P."/>
            <person name="Stolte C."/>
            <person name="Sykes S."/>
            <person name="White J."/>
            <person name="Yandava C."/>
            <person name="Burger G."/>
            <person name="Gray M.W."/>
            <person name="Holland P.W.H."/>
            <person name="King N."/>
            <person name="Lang F.B.F."/>
            <person name="Roger A.J."/>
            <person name="Ruiz-Trillo I."/>
            <person name="Haas B."/>
            <person name="Nusbaum C."/>
            <person name="Birren B."/>
        </authorList>
    </citation>
    <scope>NUCLEOTIDE SEQUENCE [LARGE SCALE GENOMIC DNA]</scope>
    <source>
        <strain evidence="8 9">JP610</strain>
    </source>
</reference>
<comment type="similarity">
    <text evidence="2">Belongs to the APH-1 family.</text>
</comment>
<comment type="subcellular location">
    <subcellularLocation>
        <location evidence="1">Membrane</location>
        <topology evidence="1">Multi-pass membrane protein</topology>
    </subcellularLocation>
</comment>
<dbReference type="Proteomes" id="UP000054560">
    <property type="component" value="Unassembled WGS sequence"/>
</dbReference>
<accession>A0A0L0FP35</accession>
<evidence type="ECO:0000256" key="1">
    <source>
        <dbReference type="ARBA" id="ARBA00004141"/>
    </source>
</evidence>
<evidence type="ECO:0000256" key="3">
    <source>
        <dbReference type="ARBA" id="ARBA00022692"/>
    </source>
</evidence>
<dbReference type="GO" id="GO:0007219">
    <property type="term" value="P:Notch signaling pathway"/>
    <property type="evidence" value="ECO:0007669"/>
    <property type="project" value="UniProtKB-KW"/>
</dbReference>
<dbReference type="AlphaFoldDB" id="A0A0L0FP35"/>
<organism evidence="8 9">
    <name type="scientific">Sphaeroforma arctica JP610</name>
    <dbReference type="NCBI Taxonomy" id="667725"/>
    <lineage>
        <taxon>Eukaryota</taxon>
        <taxon>Ichthyosporea</taxon>
        <taxon>Ichthyophonida</taxon>
        <taxon>Sphaeroforma</taxon>
    </lineage>
</organism>